<dbReference type="Pfam" id="PF03016">
    <property type="entry name" value="Exostosin_GT47"/>
    <property type="match status" value="1"/>
</dbReference>
<organism evidence="12 13">
    <name type="scientific">Collichthys lucidus</name>
    <name type="common">Big head croaker</name>
    <name type="synonym">Sciaena lucida</name>
    <dbReference type="NCBI Taxonomy" id="240159"/>
    <lineage>
        <taxon>Eukaryota</taxon>
        <taxon>Metazoa</taxon>
        <taxon>Chordata</taxon>
        <taxon>Craniata</taxon>
        <taxon>Vertebrata</taxon>
        <taxon>Euteleostomi</taxon>
        <taxon>Actinopterygii</taxon>
        <taxon>Neopterygii</taxon>
        <taxon>Teleostei</taxon>
        <taxon>Neoteleostei</taxon>
        <taxon>Acanthomorphata</taxon>
        <taxon>Eupercaria</taxon>
        <taxon>Sciaenidae</taxon>
        <taxon>Collichthys</taxon>
    </lineage>
</organism>
<dbReference type="GO" id="GO:0015012">
    <property type="term" value="P:heparan sulfate proteoglycan biosynthetic process"/>
    <property type="evidence" value="ECO:0007669"/>
    <property type="project" value="UniProtKB-ARBA"/>
</dbReference>
<dbReference type="Pfam" id="PF09258">
    <property type="entry name" value="Glyco_transf_64"/>
    <property type="match status" value="1"/>
</dbReference>
<gene>
    <name evidence="12" type="ORF">D9C73_027854</name>
</gene>
<dbReference type="InterPro" id="IPR040911">
    <property type="entry name" value="Exostosin_GT47"/>
</dbReference>
<feature type="domain" description="Glycosyl transferase 64" evidence="11">
    <location>
        <begin position="183"/>
        <end position="248"/>
    </location>
</feature>
<feature type="domain" description="Exostosin GT47" evidence="10">
    <location>
        <begin position="16"/>
        <end position="99"/>
    </location>
</feature>
<comment type="similarity">
    <text evidence="2">Belongs to the glycosyltransferase 47 family.</text>
</comment>
<dbReference type="UniPathway" id="UPA00378"/>
<dbReference type="GO" id="GO:0005789">
    <property type="term" value="C:endoplasmic reticulum membrane"/>
    <property type="evidence" value="ECO:0007669"/>
    <property type="project" value="UniProtKB-SubCell"/>
</dbReference>
<keyword evidence="13" id="KW-1185">Reference proteome</keyword>
<proteinExistence type="inferred from homology"/>
<dbReference type="PANTHER" id="PTHR11062:SF97">
    <property type="entry name" value="EXOSTOSIN-1"/>
    <property type="match status" value="1"/>
</dbReference>
<evidence type="ECO:0000259" key="11">
    <source>
        <dbReference type="Pfam" id="PF09258"/>
    </source>
</evidence>
<comment type="subcellular location">
    <subcellularLocation>
        <location evidence="1">Endoplasmic reticulum membrane</location>
        <topology evidence="1">Single-pass type II membrane protein</topology>
    </subcellularLocation>
</comment>
<dbReference type="PANTHER" id="PTHR11062">
    <property type="entry name" value="EXOSTOSIN HEPARAN SULFATE GLYCOSYLTRANSFERASE -RELATED"/>
    <property type="match status" value="1"/>
</dbReference>
<dbReference type="EMBL" id="ML240917">
    <property type="protein sequence ID" value="TKS65609.1"/>
    <property type="molecule type" value="Genomic_DNA"/>
</dbReference>
<keyword evidence="6" id="KW-1133">Transmembrane helix</keyword>
<accession>A0A4U5TW77</accession>
<evidence type="ECO:0000256" key="9">
    <source>
        <dbReference type="SAM" id="MobiDB-lite"/>
    </source>
</evidence>
<keyword evidence="7" id="KW-0472">Membrane</keyword>
<keyword evidence="5" id="KW-0256">Endoplasmic reticulum</keyword>
<dbReference type="STRING" id="240159.A0A4U5TW77"/>
<reference evidence="12 13" key="1">
    <citation type="submission" date="2019-01" db="EMBL/GenBank/DDBJ databases">
        <title>Genome Assembly of Collichthys lucidus.</title>
        <authorList>
            <person name="Cai M."/>
            <person name="Xiao S."/>
        </authorList>
    </citation>
    <scope>NUCLEOTIDE SEQUENCE [LARGE SCALE GENOMIC DNA]</scope>
    <source>
        <strain evidence="12">JT15FE1705JMU</strain>
        <tissue evidence="12">Muscle</tissue>
    </source>
</reference>
<dbReference type="GO" id="GO:0008375">
    <property type="term" value="F:acetylglucosaminyltransferase activity"/>
    <property type="evidence" value="ECO:0007669"/>
    <property type="project" value="TreeGrafter"/>
</dbReference>
<dbReference type="InterPro" id="IPR029044">
    <property type="entry name" value="Nucleotide-diphossugar_trans"/>
</dbReference>
<evidence type="ECO:0000256" key="1">
    <source>
        <dbReference type="ARBA" id="ARBA00004648"/>
    </source>
</evidence>
<dbReference type="InterPro" id="IPR004263">
    <property type="entry name" value="Exostosin"/>
</dbReference>
<keyword evidence="8" id="KW-1015">Disulfide bond</keyword>
<name>A0A4U5TW77_COLLU</name>
<dbReference type="Proteomes" id="UP000298787">
    <property type="component" value="Unassembled WGS sequence"/>
</dbReference>
<evidence type="ECO:0000313" key="13">
    <source>
        <dbReference type="Proteomes" id="UP000298787"/>
    </source>
</evidence>
<dbReference type="GO" id="GO:0005794">
    <property type="term" value="C:Golgi apparatus"/>
    <property type="evidence" value="ECO:0007669"/>
    <property type="project" value="TreeGrafter"/>
</dbReference>
<evidence type="ECO:0000256" key="5">
    <source>
        <dbReference type="ARBA" id="ARBA00022824"/>
    </source>
</evidence>
<evidence type="ECO:0000259" key="10">
    <source>
        <dbReference type="Pfam" id="PF03016"/>
    </source>
</evidence>
<evidence type="ECO:0000256" key="6">
    <source>
        <dbReference type="ARBA" id="ARBA00022989"/>
    </source>
</evidence>
<dbReference type="GO" id="GO:0015020">
    <property type="term" value="F:glucuronosyltransferase activity"/>
    <property type="evidence" value="ECO:0007669"/>
    <property type="project" value="TreeGrafter"/>
</dbReference>
<evidence type="ECO:0000256" key="8">
    <source>
        <dbReference type="ARBA" id="ARBA00023157"/>
    </source>
</evidence>
<evidence type="ECO:0000256" key="4">
    <source>
        <dbReference type="ARBA" id="ARBA00022692"/>
    </source>
</evidence>
<dbReference type="InterPro" id="IPR015338">
    <property type="entry name" value="GT64_dom"/>
</dbReference>
<dbReference type="Gene3D" id="3.90.550.10">
    <property type="entry name" value="Spore Coat Polysaccharide Biosynthesis Protein SpsA, Chain A"/>
    <property type="match status" value="1"/>
</dbReference>
<evidence type="ECO:0000256" key="2">
    <source>
        <dbReference type="ARBA" id="ARBA00010271"/>
    </source>
</evidence>
<sequence length="298" mass="33387">MLSCCYLGQGRHPMQNSPYVLFLQFDYQELLHNSSFCLVPRGRRLGSFRFLEALQAACIPVILSNGWELPFSEVIDWRKAAIIGDERLLLQVPSITRSVGHDRILALRQQTQFLWDAYFSSVAKIVLTTLEIIQDRVDSHVSRNRLLWNSLPGGLYALPQYSTDPAQFPFYYAILGKSPSQQFTAVIHTVTPLQSQISPVVKLIIAVAKSKFCAQIVVLWNCDKPLPPRNKWPSTSVPLTVIEGQTKRQNGIDTSQREAGGTDMQPRGILGKSNWKETAGQTQNTLEGPHRPSSLGTP</sequence>
<keyword evidence="3" id="KW-0808">Transferase</keyword>
<dbReference type="AlphaFoldDB" id="A0A4U5TW77"/>
<feature type="region of interest" description="Disordered" evidence="9">
    <location>
        <begin position="245"/>
        <end position="298"/>
    </location>
</feature>
<evidence type="ECO:0000256" key="3">
    <source>
        <dbReference type="ARBA" id="ARBA00022679"/>
    </source>
</evidence>
<protein>
    <submittedName>
        <fullName evidence="12">Exostosin-1a</fullName>
    </submittedName>
</protein>
<evidence type="ECO:0000313" key="12">
    <source>
        <dbReference type="EMBL" id="TKS65609.1"/>
    </source>
</evidence>
<keyword evidence="4" id="KW-0812">Transmembrane</keyword>
<evidence type="ECO:0000256" key="7">
    <source>
        <dbReference type="ARBA" id="ARBA00023136"/>
    </source>
</evidence>